<evidence type="ECO:0000313" key="3">
    <source>
        <dbReference type="Proteomes" id="UP001163046"/>
    </source>
</evidence>
<feature type="region of interest" description="Disordered" evidence="1">
    <location>
        <begin position="1"/>
        <end position="63"/>
    </location>
</feature>
<dbReference type="Pfam" id="PF15335">
    <property type="entry name" value="CAAP1"/>
    <property type="match status" value="1"/>
</dbReference>
<dbReference type="EMBL" id="MU826364">
    <property type="protein sequence ID" value="KAJ7378649.1"/>
    <property type="molecule type" value="Genomic_DNA"/>
</dbReference>
<gene>
    <name evidence="2" type="primary">CAAP1</name>
    <name evidence="2" type="ORF">OS493_021951</name>
</gene>
<dbReference type="AlphaFoldDB" id="A0A9W9ZCT1"/>
<accession>A0A9W9ZCT1</accession>
<comment type="caution">
    <text evidence="2">The sequence shown here is derived from an EMBL/GenBank/DDBJ whole genome shotgun (WGS) entry which is preliminary data.</text>
</comment>
<feature type="compositionally biased region" description="Basic and acidic residues" evidence="1">
    <location>
        <begin position="49"/>
        <end position="63"/>
    </location>
</feature>
<dbReference type="OrthoDB" id="5988587at2759"/>
<reference evidence="2" key="1">
    <citation type="submission" date="2023-01" db="EMBL/GenBank/DDBJ databases">
        <title>Genome assembly of the deep-sea coral Lophelia pertusa.</title>
        <authorList>
            <person name="Herrera S."/>
            <person name="Cordes E."/>
        </authorList>
    </citation>
    <scope>NUCLEOTIDE SEQUENCE</scope>
    <source>
        <strain evidence="2">USNM1676648</strain>
        <tissue evidence="2">Polyp</tissue>
    </source>
</reference>
<feature type="region of interest" description="Disordered" evidence="1">
    <location>
        <begin position="130"/>
        <end position="153"/>
    </location>
</feature>
<organism evidence="2 3">
    <name type="scientific">Desmophyllum pertusum</name>
    <dbReference type="NCBI Taxonomy" id="174260"/>
    <lineage>
        <taxon>Eukaryota</taxon>
        <taxon>Metazoa</taxon>
        <taxon>Cnidaria</taxon>
        <taxon>Anthozoa</taxon>
        <taxon>Hexacorallia</taxon>
        <taxon>Scleractinia</taxon>
        <taxon>Caryophylliina</taxon>
        <taxon>Caryophylliidae</taxon>
        <taxon>Desmophyllum</taxon>
    </lineage>
</organism>
<feature type="compositionally biased region" description="Basic residues" evidence="1">
    <location>
        <begin position="19"/>
        <end position="38"/>
    </location>
</feature>
<keyword evidence="3" id="KW-1185">Reference proteome</keyword>
<evidence type="ECO:0000256" key="1">
    <source>
        <dbReference type="SAM" id="MobiDB-lite"/>
    </source>
</evidence>
<name>A0A9W9ZCT1_9CNID</name>
<dbReference type="PANTHER" id="PTHR14740">
    <property type="entry name" value="CASPASE ACTIVITY AND APOPTOSIS INHIBITOR 1"/>
    <property type="match status" value="1"/>
</dbReference>
<evidence type="ECO:0000313" key="2">
    <source>
        <dbReference type="EMBL" id="KAJ7378649.1"/>
    </source>
</evidence>
<dbReference type="PANTHER" id="PTHR14740:SF3">
    <property type="entry name" value="CASPASE ACTIVITY AND APOPTOSIS INHIBITOR 1"/>
    <property type="match status" value="1"/>
</dbReference>
<dbReference type="GO" id="GO:0042981">
    <property type="term" value="P:regulation of apoptotic process"/>
    <property type="evidence" value="ECO:0007669"/>
    <property type="project" value="InterPro"/>
</dbReference>
<dbReference type="InterPro" id="IPR038991">
    <property type="entry name" value="CAAP1"/>
</dbReference>
<proteinExistence type="predicted"/>
<dbReference type="Proteomes" id="UP001163046">
    <property type="component" value="Unassembled WGS sequence"/>
</dbReference>
<sequence>MEKKAVSPDSSTHLAEKSKKSKKRKHKHRNKKKSKKVKSSSSSLDIESDNTKTESKNSKASNERIKHLTEFLDDRKQLHEQLFSIIPKKEVKDMMPDILKKLKFKEVKKLCSEQLESLSKRQLESIITGKELASSDNESTNEQEKLDELQPVEGILQKTECERGKKKKAG</sequence>
<protein>
    <submittedName>
        <fullName evidence="2">Regulation of apoptotic process</fullName>
    </submittedName>
</protein>